<evidence type="ECO:0000313" key="3">
    <source>
        <dbReference type="Proteomes" id="UP000635387"/>
    </source>
</evidence>
<accession>A0ABQ3L388</accession>
<protein>
    <submittedName>
        <fullName evidence="2">Uncharacterized protein</fullName>
    </submittedName>
</protein>
<gene>
    <name evidence="2" type="ORF">GCM10017790_01550</name>
</gene>
<evidence type="ECO:0000313" key="2">
    <source>
        <dbReference type="EMBL" id="GHH01518.1"/>
    </source>
</evidence>
<sequence>MTSGIQVPERLKQEDCRCRRTPPSPGGARRRGHPRVRGIQNNDVGSLPLASLQARKRITSLYGGQDPIKVSNGRTHSALFSDVT</sequence>
<dbReference type="Proteomes" id="UP000635387">
    <property type="component" value="Unassembled WGS sequence"/>
</dbReference>
<organism evidence="2 3">
    <name type="scientific">Amycolatopsis oliviviridis</name>
    <dbReference type="NCBI Taxonomy" id="1471590"/>
    <lineage>
        <taxon>Bacteria</taxon>
        <taxon>Bacillati</taxon>
        <taxon>Actinomycetota</taxon>
        <taxon>Actinomycetes</taxon>
        <taxon>Pseudonocardiales</taxon>
        <taxon>Pseudonocardiaceae</taxon>
        <taxon>Amycolatopsis</taxon>
    </lineage>
</organism>
<reference evidence="3" key="1">
    <citation type="journal article" date="2019" name="Int. J. Syst. Evol. Microbiol.">
        <title>The Global Catalogue of Microorganisms (GCM) 10K type strain sequencing project: providing services to taxonomists for standard genome sequencing and annotation.</title>
        <authorList>
            <consortium name="The Broad Institute Genomics Platform"/>
            <consortium name="The Broad Institute Genome Sequencing Center for Infectious Disease"/>
            <person name="Wu L."/>
            <person name="Ma J."/>
        </authorList>
    </citation>
    <scope>NUCLEOTIDE SEQUENCE [LARGE SCALE GENOMIC DNA]</scope>
    <source>
        <strain evidence="3">CGMCC 4.7683</strain>
    </source>
</reference>
<dbReference type="EMBL" id="BNAY01000001">
    <property type="protein sequence ID" value="GHH01518.1"/>
    <property type="molecule type" value="Genomic_DNA"/>
</dbReference>
<name>A0ABQ3L388_9PSEU</name>
<comment type="caution">
    <text evidence="2">The sequence shown here is derived from an EMBL/GenBank/DDBJ whole genome shotgun (WGS) entry which is preliminary data.</text>
</comment>
<feature type="region of interest" description="Disordered" evidence="1">
    <location>
        <begin position="1"/>
        <end position="44"/>
    </location>
</feature>
<feature type="compositionally biased region" description="Basic and acidic residues" evidence="1">
    <location>
        <begin position="9"/>
        <end position="18"/>
    </location>
</feature>
<evidence type="ECO:0000256" key="1">
    <source>
        <dbReference type="SAM" id="MobiDB-lite"/>
    </source>
</evidence>
<keyword evidence="3" id="KW-1185">Reference proteome</keyword>
<proteinExistence type="predicted"/>